<reference evidence="3 4" key="1">
    <citation type="journal article" date="2011" name="Front. Microbiol.">
        <title>Genomic signatures of strain selection and enhancement in Bacillus atrophaeus var. globigii, a historical biowarfare simulant.</title>
        <authorList>
            <person name="Gibbons H.S."/>
            <person name="Broomall S.M."/>
            <person name="McNew L.A."/>
            <person name="Daligault H."/>
            <person name="Chapman C."/>
            <person name="Bruce D."/>
            <person name="Karavis M."/>
            <person name="Krepps M."/>
            <person name="McGregor P.A."/>
            <person name="Hong C."/>
            <person name="Park K.H."/>
            <person name="Akmal A."/>
            <person name="Feldman A."/>
            <person name="Lin J.S."/>
            <person name="Chang W.E."/>
            <person name="Higgs B.W."/>
            <person name="Demirev P."/>
            <person name="Lindquist J."/>
            <person name="Liem A."/>
            <person name="Fochler E."/>
            <person name="Read T.D."/>
            <person name="Tapia R."/>
            <person name="Johnson S."/>
            <person name="Bishop-Lilly K.A."/>
            <person name="Detter C."/>
            <person name="Han C."/>
            <person name="Sozhamannan S."/>
            <person name="Rosenzweig C.N."/>
            <person name="Skowronski E.W."/>
        </authorList>
    </citation>
    <scope>NUCLEOTIDE SEQUENCE [LARGE SCALE GENOMIC DNA]</scope>
    <source>
        <strain evidence="3 4">AIT1</strain>
    </source>
</reference>
<dbReference type="Pfam" id="PF09990">
    <property type="entry name" value="DUF2231"/>
    <property type="match status" value="1"/>
</dbReference>
<evidence type="ECO:0000259" key="2">
    <source>
        <dbReference type="Pfam" id="PF09990"/>
    </source>
</evidence>
<sequence>MRHPLHPVLVHFPVSCWSLAVLTDIANLFFGELSWRWSNPLLLVGCGTGVVAMLAGFIEFMRVPEGAALRDAYWHMGLMALALVLFTLRLLLGIEQFQVRAPEPVLLLISGVGFLCLLVGGWFGGRLVYHHGVGQDNKTR</sequence>
<feature type="transmembrane region" description="Helical" evidence="1">
    <location>
        <begin position="42"/>
        <end position="60"/>
    </location>
</feature>
<evidence type="ECO:0000256" key="1">
    <source>
        <dbReference type="SAM" id="Phobius"/>
    </source>
</evidence>
<evidence type="ECO:0000313" key="4">
    <source>
        <dbReference type="Proteomes" id="UP000286976"/>
    </source>
</evidence>
<accession>A0A432X0T3</accession>
<feature type="domain" description="DUF2231" evidence="2">
    <location>
        <begin position="2"/>
        <end position="136"/>
    </location>
</feature>
<feature type="transmembrane region" description="Helical" evidence="1">
    <location>
        <begin position="72"/>
        <end position="92"/>
    </location>
</feature>
<keyword evidence="1" id="KW-0472">Membrane</keyword>
<dbReference type="AlphaFoldDB" id="A0A432X0T3"/>
<name>A0A432X0T3_9GAMM</name>
<keyword evidence="1" id="KW-0812">Transmembrane</keyword>
<proteinExistence type="predicted"/>
<feature type="transmembrane region" description="Helical" evidence="1">
    <location>
        <begin position="12"/>
        <end position="30"/>
    </location>
</feature>
<feature type="transmembrane region" description="Helical" evidence="1">
    <location>
        <begin position="104"/>
        <end position="123"/>
    </location>
</feature>
<dbReference type="RefSeq" id="WP_126757651.1">
    <property type="nucleotide sequence ID" value="NZ_PIPQ01000005.1"/>
</dbReference>
<keyword evidence="1" id="KW-1133">Transmembrane helix</keyword>
<comment type="caution">
    <text evidence="3">The sequence shown here is derived from an EMBL/GenBank/DDBJ whole genome shotgun (WGS) entry which is preliminary data.</text>
</comment>
<keyword evidence="4" id="KW-1185">Reference proteome</keyword>
<dbReference type="Proteomes" id="UP000286976">
    <property type="component" value="Unassembled WGS sequence"/>
</dbReference>
<evidence type="ECO:0000313" key="3">
    <source>
        <dbReference type="EMBL" id="RUO39780.1"/>
    </source>
</evidence>
<organism evidence="3 4">
    <name type="scientific">Aliidiomarina taiwanensis</name>
    <dbReference type="NCBI Taxonomy" id="946228"/>
    <lineage>
        <taxon>Bacteria</taxon>
        <taxon>Pseudomonadati</taxon>
        <taxon>Pseudomonadota</taxon>
        <taxon>Gammaproteobacteria</taxon>
        <taxon>Alteromonadales</taxon>
        <taxon>Idiomarinaceae</taxon>
        <taxon>Aliidiomarina</taxon>
    </lineage>
</organism>
<dbReference type="InterPro" id="IPR019251">
    <property type="entry name" value="DUF2231_TM"/>
</dbReference>
<gene>
    <name evidence="3" type="ORF">CWE15_08450</name>
</gene>
<dbReference type="OrthoDB" id="2873672at2"/>
<protein>
    <recommendedName>
        <fullName evidence="2">DUF2231 domain-containing protein</fullName>
    </recommendedName>
</protein>
<dbReference type="EMBL" id="PIPQ01000005">
    <property type="protein sequence ID" value="RUO39780.1"/>
    <property type="molecule type" value="Genomic_DNA"/>
</dbReference>